<accession>A0A6G8B130</accession>
<protein>
    <submittedName>
        <fullName evidence="1">Uncharacterized protein</fullName>
    </submittedName>
</protein>
<keyword evidence="2" id="KW-1185">Reference proteome</keyword>
<dbReference type="KEGG" id="wco:G7084_06265"/>
<dbReference type="Proteomes" id="UP000500741">
    <property type="component" value="Chromosome"/>
</dbReference>
<dbReference type="EMBL" id="CP049888">
    <property type="protein sequence ID" value="QIL50956.1"/>
    <property type="molecule type" value="Genomic_DNA"/>
</dbReference>
<dbReference type="AlphaFoldDB" id="A0A6G8B130"/>
<organism evidence="1 2">
    <name type="scientific">Weissella coleopterorum</name>
    <dbReference type="NCBI Taxonomy" id="2714949"/>
    <lineage>
        <taxon>Bacteria</taxon>
        <taxon>Bacillati</taxon>
        <taxon>Bacillota</taxon>
        <taxon>Bacilli</taxon>
        <taxon>Lactobacillales</taxon>
        <taxon>Lactobacillaceae</taxon>
        <taxon>Weissella</taxon>
    </lineage>
</organism>
<gene>
    <name evidence="1" type="ORF">G7084_06265</name>
</gene>
<proteinExistence type="predicted"/>
<reference evidence="1 2" key="1">
    <citation type="submission" date="2020-03" db="EMBL/GenBank/DDBJ databases">
        <title>Weissella sp. nov., isolated from Cybister lewisianus.</title>
        <authorList>
            <person name="Hyun D.-W."/>
            <person name="Bae J.-W."/>
        </authorList>
    </citation>
    <scope>NUCLEOTIDE SEQUENCE [LARGE SCALE GENOMIC DNA]</scope>
    <source>
        <strain evidence="1 2">HDW19</strain>
    </source>
</reference>
<name>A0A6G8B130_9LACO</name>
<dbReference type="RefSeq" id="WP_166011062.1">
    <property type="nucleotide sequence ID" value="NZ_CP049888.1"/>
</dbReference>
<sequence>MKNVTKGILLGTLTAGIAAATAYYRSLSPMQKEAVQDRVLAQLAAGKIKIDQLKNDTTAHFNILMSELRHAQENDEGWQVLLGDFKQEYVNLSNQAKNQYTYWQQELAEQVNAHLDIDVDATLAQIQASYTDIKEQAAKVFEDAKRELTAENQTSKAAVDETLDAAQNEFDIVLDAQQADVKAALGLTEEGEETTN</sequence>
<evidence type="ECO:0000313" key="1">
    <source>
        <dbReference type="EMBL" id="QIL50956.1"/>
    </source>
</evidence>
<evidence type="ECO:0000313" key="2">
    <source>
        <dbReference type="Proteomes" id="UP000500741"/>
    </source>
</evidence>